<sequence length="74" mass="8336">MATTRKRFIAGAQCPQCKTQDTLLLRIETRDGQEHEQVECVHCGHHFADREAEKESPESKPTPSSSLIGIFKPE</sequence>
<dbReference type="InterPro" id="IPR012658">
    <property type="entry name" value="YheV"/>
</dbReference>
<accession>A0A2T4D036</accession>
<evidence type="ECO:0000256" key="1">
    <source>
        <dbReference type="SAM" id="MobiDB-lite"/>
    </source>
</evidence>
<dbReference type="EMBL" id="PYVG01000219">
    <property type="protein sequence ID" value="PTB87186.1"/>
    <property type="molecule type" value="Genomic_DNA"/>
</dbReference>
<dbReference type="SUPFAM" id="SSF57783">
    <property type="entry name" value="Zinc beta-ribbon"/>
    <property type="match status" value="1"/>
</dbReference>
<dbReference type="AlphaFoldDB" id="A0A2T4D036"/>
<dbReference type="Proteomes" id="UP000242087">
    <property type="component" value="Unassembled WGS sequence"/>
</dbReference>
<reference evidence="4 5" key="1">
    <citation type="submission" date="2018-03" db="EMBL/GenBank/DDBJ databases">
        <title>Cross-interface Injection: A General Nanoliter Liquid Handling Method Applied to Single Cells Genome Amplification Automated Nanoliter Liquid Handling Applied to Single Cell Multiple Displacement Amplification.</title>
        <authorList>
            <person name="Yun J."/>
            <person name="Xu P."/>
            <person name="Xu J."/>
            <person name="Dai X."/>
            <person name="Wang Y."/>
            <person name="Zheng X."/>
            <person name="Cao C."/>
            <person name="Yi Q."/>
            <person name="Zhu Y."/>
            <person name="Wang L."/>
            <person name="Dong Z."/>
            <person name="Huang Y."/>
            <person name="Huang L."/>
            <person name="Du W."/>
        </authorList>
    </citation>
    <scope>NUCLEOTIDE SEQUENCE [LARGE SCALE GENOMIC DNA]</scope>
    <source>
        <strain evidence="3 5">A12-4</strain>
        <strain evidence="2 4">A9-4</strain>
    </source>
</reference>
<evidence type="ECO:0000313" key="2">
    <source>
        <dbReference type="EMBL" id="PTB87186.1"/>
    </source>
</evidence>
<evidence type="ECO:0000313" key="5">
    <source>
        <dbReference type="Proteomes" id="UP000242087"/>
    </source>
</evidence>
<dbReference type="Pfam" id="PF09526">
    <property type="entry name" value="DUF2387"/>
    <property type="match status" value="1"/>
</dbReference>
<dbReference type="Proteomes" id="UP000241514">
    <property type="component" value="Unassembled WGS sequence"/>
</dbReference>
<name>A0A2T4D036_9GAMM</name>
<evidence type="ECO:0000313" key="4">
    <source>
        <dbReference type="Proteomes" id="UP000241514"/>
    </source>
</evidence>
<proteinExistence type="predicted"/>
<comment type="caution">
    <text evidence="3">The sequence shown here is derived from an EMBL/GenBank/DDBJ whole genome shotgun (WGS) entry which is preliminary data.</text>
</comment>
<organism evidence="3 5">
    <name type="scientific">Pseudidiomarina aestuarii</name>
    <dbReference type="NCBI Taxonomy" id="624146"/>
    <lineage>
        <taxon>Bacteria</taxon>
        <taxon>Pseudomonadati</taxon>
        <taxon>Pseudomonadota</taxon>
        <taxon>Gammaproteobacteria</taxon>
        <taxon>Alteromonadales</taxon>
        <taxon>Idiomarinaceae</taxon>
        <taxon>Pseudidiomarina</taxon>
    </lineage>
</organism>
<protein>
    <submittedName>
        <fullName evidence="3">DNA-binding protein</fullName>
    </submittedName>
</protein>
<dbReference type="NCBIfam" id="TIGR02443">
    <property type="entry name" value="YheV family putative zinc ribbon protein"/>
    <property type="match status" value="1"/>
</dbReference>
<feature type="compositionally biased region" description="Basic and acidic residues" evidence="1">
    <location>
        <begin position="49"/>
        <end position="58"/>
    </location>
</feature>
<evidence type="ECO:0000313" key="3">
    <source>
        <dbReference type="EMBL" id="PTB88763.1"/>
    </source>
</evidence>
<gene>
    <name evidence="3" type="ORF">C9927_03235</name>
    <name evidence="2" type="ORF">C9928_07625</name>
</gene>
<feature type="region of interest" description="Disordered" evidence="1">
    <location>
        <begin position="49"/>
        <end position="74"/>
    </location>
</feature>
<keyword evidence="3" id="KW-0238">DNA-binding</keyword>
<dbReference type="GO" id="GO:0003677">
    <property type="term" value="F:DNA binding"/>
    <property type="evidence" value="ECO:0007669"/>
    <property type="project" value="UniProtKB-KW"/>
</dbReference>
<dbReference type="EMBL" id="PYVF01000037">
    <property type="protein sequence ID" value="PTB88763.1"/>
    <property type="molecule type" value="Genomic_DNA"/>
</dbReference>